<feature type="transmembrane region" description="Helical" evidence="8">
    <location>
        <begin position="378"/>
        <end position="397"/>
    </location>
</feature>
<keyword evidence="3 8" id="KW-0813">Transport</keyword>
<keyword evidence="4 8" id="KW-1003">Cell membrane</keyword>
<feature type="transmembrane region" description="Helical" evidence="8">
    <location>
        <begin position="35"/>
        <end position="55"/>
    </location>
</feature>
<feature type="transmembrane region" description="Helical" evidence="8">
    <location>
        <begin position="179"/>
        <end position="205"/>
    </location>
</feature>
<evidence type="ECO:0000256" key="2">
    <source>
        <dbReference type="ARBA" id="ARBA00010100"/>
    </source>
</evidence>
<dbReference type="InterPro" id="IPR003804">
    <property type="entry name" value="Lactate_perm"/>
</dbReference>
<feature type="transmembrane region" description="Helical" evidence="8">
    <location>
        <begin position="217"/>
        <end position="239"/>
    </location>
</feature>
<dbReference type="EMBL" id="LNQP01000010">
    <property type="protein sequence ID" value="KSU89166.1"/>
    <property type="molecule type" value="Genomic_DNA"/>
</dbReference>
<comment type="caution">
    <text evidence="9">The sequence shown here is derived from an EMBL/GenBank/DDBJ whole genome shotgun (WGS) entry which is preliminary data.</text>
</comment>
<dbReference type="GO" id="GO:0005886">
    <property type="term" value="C:plasma membrane"/>
    <property type="evidence" value="ECO:0007669"/>
    <property type="project" value="UniProtKB-SubCell"/>
</dbReference>
<dbReference type="AlphaFoldDB" id="A0A0V8JQ20"/>
<evidence type="ECO:0000256" key="4">
    <source>
        <dbReference type="ARBA" id="ARBA00022475"/>
    </source>
</evidence>
<name>A0A0V8JQ20_9BACI</name>
<dbReference type="GO" id="GO:0015129">
    <property type="term" value="F:lactate transmembrane transporter activity"/>
    <property type="evidence" value="ECO:0007669"/>
    <property type="project" value="UniProtKB-UniRule"/>
</dbReference>
<keyword evidence="6 8" id="KW-1133">Transmembrane helix</keyword>
<keyword evidence="5 8" id="KW-0812">Transmembrane</keyword>
<dbReference type="Proteomes" id="UP000053681">
    <property type="component" value="Unassembled WGS sequence"/>
</dbReference>
<feature type="transmembrane region" description="Helical" evidence="8">
    <location>
        <begin position="285"/>
        <end position="305"/>
    </location>
</feature>
<comment type="function">
    <text evidence="8">Uptake of L-lactate across the membrane. Can also transport D-lactate and glycolate.</text>
</comment>
<reference evidence="9 10" key="1">
    <citation type="submission" date="2015-11" db="EMBL/GenBank/DDBJ databases">
        <title>Bacillus caseinolyticus sp nov.</title>
        <authorList>
            <person name="Dastager S.G."/>
            <person name="Mawlankar R."/>
        </authorList>
    </citation>
    <scope>NUCLEOTIDE SEQUENCE [LARGE SCALE GENOMIC DNA]</scope>
    <source>
        <strain evidence="9 10">SGD-V-76</strain>
    </source>
</reference>
<dbReference type="RefSeq" id="WP_062686445.1">
    <property type="nucleotide sequence ID" value="NZ_KQ758630.1"/>
</dbReference>
<evidence type="ECO:0000256" key="3">
    <source>
        <dbReference type="ARBA" id="ARBA00022448"/>
    </source>
</evidence>
<keyword evidence="7 8" id="KW-0472">Membrane</keyword>
<evidence type="ECO:0000256" key="7">
    <source>
        <dbReference type="ARBA" id="ARBA00023136"/>
    </source>
</evidence>
<organism evidence="9 10">
    <name type="scientific">Priestia veravalensis</name>
    <dbReference type="NCBI Taxonomy" id="1414648"/>
    <lineage>
        <taxon>Bacteria</taxon>
        <taxon>Bacillati</taxon>
        <taxon>Bacillota</taxon>
        <taxon>Bacilli</taxon>
        <taxon>Bacillales</taxon>
        <taxon>Bacillaceae</taxon>
        <taxon>Priestia</taxon>
    </lineage>
</organism>
<dbReference type="PANTHER" id="PTHR30003:SF0">
    <property type="entry name" value="GLYCOLATE PERMEASE GLCA-RELATED"/>
    <property type="match status" value="1"/>
</dbReference>
<evidence type="ECO:0000313" key="10">
    <source>
        <dbReference type="Proteomes" id="UP000053681"/>
    </source>
</evidence>
<comment type="similarity">
    <text evidence="2 8">Belongs to the lactate permease family.</text>
</comment>
<feature type="transmembrane region" description="Helical" evidence="8">
    <location>
        <begin position="62"/>
        <end position="78"/>
    </location>
</feature>
<feature type="transmembrane region" description="Helical" evidence="8">
    <location>
        <begin position="129"/>
        <end position="147"/>
    </location>
</feature>
<evidence type="ECO:0000256" key="6">
    <source>
        <dbReference type="ARBA" id="ARBA00022989"/>
    </source>
</evidence>
<evidence type="ECO:0000256" key="5">
    <source>
        <dbReference type="ARBA" id="ARBA00022692"/>
    </source>
</evidence>
<feature type="transmembrane region" description="Helical" evidence="8">
    <location>
        <begin position="505"/>
        <end position="523"/>
    </location>
</feature>
<feature type="transmembrane region" description="Helical" evidence="8">
    <location>
        <begin position="98"/>
        <end position="117"/>
    </location>
</feature>
<gene>
    <name evidence="9" type="ORF">AS180_04000</name>
</gene>
<comment type="subcellular location">
    <subcellularLocation>
        <location evidence="1 8">Cell membrane</location>
        <topology evidence="1 8">Multi-pass membrane protein</topology>
    </subcellularLocation>
</comment>
<evidence type="ECO:0000256" key="8">
    <source>
        <dbReference type="RuleBase" id="RU365092"/>
    </source>
</evidence>
<evidence type="ECO:0000313" key="9">
    <source>
        <dbReference type="EMBL" id="KSU89166.1"/>
    </source>
</evidence>
<feature type="transmembrane region" description="Helical" evidence="8">
    <location>
        <begin position="245"/>
        <end position="264"/>
    </location>
</feature>
<sequence>MLLFIALSAIIAPFLFLVVLRMSAAKGMALSSIIVILLTLTIWGMEGKVILASIFQGIHKTFTILWILFGALVLLNTLRNTGGVVRINQGFQSISADMRVQVVIVAFLFGSLIEGAAGFGTPAMVTGPLLLALGFQPLVAATIALIADSTAVMFGAVGTPVAVGLSNIPSADINFFKEIAVQVTSLDLLAGVFIPFILMVVLTTFSRSGIKDALQMFPWTFLIGIVYTGSAFLIANFFGHEFVSILASLITLIVATLTAKRGILLPKGEWKKVMRKDFKIAEDKAEMGILTAWAPYIIVVVLLLLTRVIPGLKQFALTAIDLTWTDILGVQGIVSKWEFLYSPGTILTLAAVFAFLIQRKSYKTFLQASKESLGTMKITAISLIATLAMVQVFVNSGLNLNNLNSMPEYIAESLASSLGAVWIFVAPFLGKLGAFITGSATVSTLTFSPIQYNVAQAIGLNLNTVLAVQLIGAAAGNMICVHNVVAASAVVGLSGKEGEIIRKTLGTAVVYVVLAGIAGFLFLNVF</sequence>
<accession>A0A0V8JQ20</accession>
<protein>
    <recommendedName>
        <fullName evidence="8">L-lactate permease</fullName>
    </recommendedName>
</protein>
<proteinExistence type="inferred from homology"/>
<dbReference type="Pfam" id="PF02652">
    <property type="entry name" value="Lactate_perm"/>
    <property type="match status" value="1"/>
</dbReference>
<keyword evidence="10" id="KW-1185">Reference proteome</keyword>
<dbReference type="GO" id="GO:0015295">
    <property type="term" value="F:solute:proton symporter activity"/>
    <property type="evidence" value="ECO:0007669"/>
    <property type="project" value="TreeGrafter"/>
</dbReference>
<feature type="transmembrane region" description="Helical" evidence="8">
    <location>
        <begin position="470"/>
        <end position="493"/>
    </location>
</feature>
<evidence type="ECO:0000256" key="1">
    <source>
        <dbReference type="ARBA" id="ARBA00004651"/>
    </source>
</evidence>
<dbReference type="PANTHER" id="PTHR30003">
    <property type="entry name" value="L-LACTATE PERMEASE"/>
    <property type="match status" value="1"/>
</dbReference>
<feature type="transmembrane region" description="Helical" evidence="8">
    <location>
        <begin position="339"/>
        <end position="357"/>
    </location>
</feature>